<dbReference type="InterPro" id="IPR026983">
    <property type="entry name" value="DHC"/>
</dbReference>
<dbReference type="FunFam" id="1.10.8.1220:FF:000001">
    <property type="entry name" value="Dynein axonemal heavy chain 5"/>
    <property type="match status" value="1"/>
</dbReference>
<dbReference type="GO" id="GO:0030286">
    <property type="term" value="C:dynein complex"/>
    <property type="evidence" value="ECO:0007669"/>
    <property type="project" value="UniProtKB-KW"/>
</dbReference>
<dbReference type="Gene3D" id="6.10.140.1060">
    <property type="match status" value="1"/>
</dbReference>
<evidence type="ECO:0000259" key="16">
    <source>
        <dbReference type="Pfam" id="PF08393"/>
    </source>
</evidence>
<feature type="domain" description="Dynein heavy chain coiled coil stalk" evidence="18">
    <location>
        <begin position="2531"/>
        <end position="2880"/>
    </location>
</feature>
<evidence type="ECO:0000256" key="10">
    <source>
        <dbReference type="ARBA" id="ARBA00023175"/>
    </source>
</evidence>
<dbReference type="Gene3D" id="1.10.8.710">
    <property type="match status" value="1"/>
</dbReference>
<evidence type="ECO:0000259" key="22">
    <source>
        <dbReference type="Pfam" id="PF18198"/>
    </source>
</evidence>
<evidence type="ECO:0000259" key="15">
    <source>
        <dbReference type="Pfam" id="PF03028"/>
    </source>
</evidence>
<dbReference type="PANTHER" id="PTHR45703">
    <property type="entry name" value="DYNEIN HEAVY CHAIN"/>
    <property type="match status" value="1"/>
</dbReference>
<keyword evidence="7" id="KW-0243">Dynein</keyword>
<dbReference type="Pfam" id="PF03028">
    <property type="entry name" value="Dynein_heavy"/>
    <property type="match status" value="1"/>
</dbReference>
<dbReference type="Gene3D" id="1.20.1270.280">
    <property type="match status" value="1"/>
</dbReference>
<dbReference type="InterPro" id="IPR035706">
    <property type="entry name" value="AAA_9"/>
</dbReference>
<evidence type="ECO:0000259" key="20">
    <source>
        <dbReference type="Pfam" id="PF12781"/>
    </source>
</evidence>
<evidence type="ECO:0000256" key="13">
    <source>
        <dbReference type="SAM" id="Coils"/>
    </source>
</evidence>
<feature type="region of interest" description="Disordered" evidence="14">
    <location>
        <begin position="1"/>
        <end position="49"/>
    </location>
</feature>
<dbReference type="Gene3D" id="1.20.140.100">
    <property type="entry name" value="Dynein heavy chain, N-terminal domain 2"/>
    <property type="match status" value="1"/>
</dbReference>
<dbReference type="InterPro" id="IPR041466">
    <property type="entry name" value="Dynein_AAA5_ext"/>
</dbReference>
<evidence type="ECO:0000256" key="8">
    <source>
        <dbReference type="ARBA" id="ARBA00023054"/>
    </source>
</evidence>
<dbReference type="Gene3D" id="3.20.180.20">
    <property type="entry name" value="Dynein heavy chain, N-terminal domain 2"/>
    <property type="match status" value="1"/>
</dbReference>
<feature type="domain" description="Dynein heavy chain AAA lid" evidence="22">
    <location>
        <begin position="3513"/>
        <end position="3647"/>
    </location>
</feature>
<keyword evidence="3" id="KW-0963">Cytoplasm</keyword>
<evidence type="ECO:0000259" key="19">
    <source>
        <dbReference type="Pfam" id="PF12780"/>
    </source>
</evidence>
<evidence type="ECO:0000256" key="5">
    <source>
        <dbReference type="ARBA" id="ARBA00022741"/>
    </source>
</evidence>
<proteinExistence type="inferred from homology"/>
<keyword evidence="9" id="KW-0969">Cilium</keyword>
<dbReference type="Pfam" id="PF12781">
    <property type="entry name" value="AAA_9"/>
    <property type="match status" value="1"/>
</dbReference>
<dbReference type="Gene3D" id="1.20.58.1120">
    <property type="match status" value="1"/>
</dbReference>
<dbReference type="InterPro" id="IPR024317">
    <property type="entry name" value="Dynein_heavy_chain_D4_dom"/>
</dbReference>
<evidence type="ECO:0000256" key="12">
    <source>
        <dbReference type="ARBA" id="ARBA00023273"/>
    </source>
</evidence>
<feature type="coiled-coil region" evidence="13">
    <location>
        <begin position="3070"/>
        <end position="3101"/>
    </location>
</feature>
<dbReference type="Proteomes" id="UP001152799">
    <property type="component" value="Chromosome 8"/>
</dbReference>
<keyword evidence="11" id="KW-0206">Cytoskeleton</keyword>
<dbReference type="Pfam" id="PF08393">
    <property type="entry name" value="DHC_N2"/>
    <property type="match status" value="1"/>
</dbReference>
<feature type="domain" description="Dynein heavy chain AAA module D4" evidence="19">
    <location>
        <begin position="2266"/>
        <end position="2517"/>
    </location>
</feature>
<evidence type="ECO:0000256" key="6">
    <source>
        <dbReference type="ARBA" id="ARBA00022840"/>
    </source>
</evidence>
<dbReference type="OrthoDB" id="424310at2759"/>
<feature type="domain" description="Dynein heavy chain region D6 P-loop" evidence="15">
    <location>
        <begin position="3366"/>
        <end position="3477"/>
    </location>
</feature>
<evidence type="ECO:0000256" key="3">
    <source>
        <dbReference type="ARBA" id="ARBA00022490"/>
    </source>
</evidence>
<gene>
    <name evidence="25" type="ORF">CEUTPL_LOCUS12666</name>
</gene>
<evidence type="ECO:0000259" key="21">
    <source>
        <dbReference type="Pfam" id="PF17852"/>
    </source>
</evidence>
<evidence type="ECO:0000256" key="1">
    <source>
        <dbReference type="ARBA" id="ARBA00004430"/>
    </source>
</evidence>
<evidence type="ECO:0000256" key="14">
    <source>
        <dbReference type="SAM" id="MobiDB-lite"/>
    </source>
</evidence>
<evidence type="ECO:0000256" key="4">
    <source>
        <dbReference type="ARBA" id="ARBA00022701"/>
    </source>
</evidence>
<evidence type="ECO:0000256" key="9">
    <source>
        <dbReference type="ARBA" id="ARBA00023069"/>
    </source>
</evidence>
<evidence type="ECO:0000259" key="18">
    <source>
        <dbReference type="Pfam" id="PF12777"/>
    </source>
</evidence>
<dbReference type="FunFam" id="1.20.920.20:FF:000006">
    <property type="entry name" value="Dynein, axonemal, heavy chain 6"/>
    <property type="match status" value="1"/>
</dbReference>
<keyword evidence="26" id="KW-1185">Reference proteome</keyword>
<dbReference type="GO" id="GO:0005874">
    <property type="term" value="C:microtubule"/>
    <property type="evidence" value="ECO:0007669"/>
    <property type="project" value="UniProtKB-KW"/>
</dbReference>
<feature type="coiled-coil region" evidence="13">
    <location>
        <begin position="2760"/>
        <end position="2808"/>
    </location>
</feature>
<dbReference type="Pfam" id="PF12774">
    <property type="entry name" value="AAA_6"/>
    <property type="match status" value="1"/>
</dbReference>
<dbReference type="InterPro" id="IPR035699">
    <property type="entry name" value="AAA_6"/>
</dbReference>
<dbReference type="InterPro" id="IPR013602">
    <property type="entry name" value="Dynein_heavy_linker"/>
</dbReference>
<dbReference type="GO" id="GO:0005524">
    <property type="term" value="F:ATP binding"/>
    <property type="evidence" value="ECO:0007669"/>
    <property type="project" value="UniProtKB-KW"/>
</dbReference>
<dbReference type="EMBL" id="OU892284">
    <property type="protein sequence ID" value="CAG9772248.1"/>
    <property type="molecule type" value="Genomic_DNA"/>
</dbReference>
<keyword evidence="5" id="KW-0547">Nucleotide-binding</keyword>
<evidence type="ECO:0000259" key="17">
    <source>
        <dbReference type="Pfam" id="PF12774"/>
    </source>
</evidence>
<dbReference type="InterPro" id="IPR041228">
    <property type="entry name" value="Dynein_C"/>
</dbReference>
<dbReference type="InterPro" id="IPR004273">
    <property type="entry name" value="Dynein_heavy_D6_P-loop"/>
</dbReference>
<dbReference type="GO" id="GO:0007018">
    <property type="term" value="P:microtubule-based movement"/>
    <property type="evidence" value="ECO:0007669"/>
    <property type="project" value="InterPro"/>
</dbReference>
<keyword evidence="12" id="KW-0966">Cell projection</keyword>
<reference evidence="25" key="1">
    <citation type="submission" date="2022-01" db="EMBL/GenBank/DDBJ databases">
        <authorList>
            <person name="King R."/>
        </authorList>
    </citation>
    <scope>NUCLEOTIDE SEQUENCE</scope>
</reference>
<organism evidence="25 26">
    <name type="scientific">Ceutorhynchus assimilis</name>
    <name type="common">cabbage seed weevil</name>
    <dbReference type="NCBI Taxonomy" id="467358"/>
    <lineage>
        <taxon>Eukaryota</taxon>
        <taxon>Metazoa</taxon>
        <taxon>Ecdysozoa</taxon>
        <taxon>Arthropoda</taxon>
        <taxon>Hexapoda</taxon>
        <taxon>Insecta</taxon>
        <taxon>Pterygota</taxon>
        <taxon>Neoptera</taxon>
        <taxon>Endopterygota</taxon>
        <taxon>Coleoptera</taxon>
        <taxon>Polyphaga</taxon>
        <taxon>Cucujiformia</taxon>
        <taxon>Curculionidae</taxon>
        <taxon>Ceutorhynchinae</taxon>
        <taxon>Ceutorhynchus</taxon>
    </lineage>
</organism>
<dbReference type="Gene3D" id="3.40.50.300">
    <property type="entry name" value="P-loop containing nucleotide triphosphate hydrolases"/>
    <property type="match status" value="5"/>
</dbReference>
<feature type="domain" description="Dynein heavy chain hydrolytic ATP-binding dynein motor region" evidence="17">
    <location>
        <begin position="1273"/>
        <end position="1601"/>
    </location>
</feature>
<evidence type="ECO:0000259" key="23">
    <source>
        <dbReference type="Pfam" id="PF18199"/>
    </source>
</evidence>
<evidence type="ECO:0000313" key="25">
    <source>
        <dbReference type="EMBL" id="CAG9772248.1"/>
    </source>
</evidence>
<feature type="domain" description="Dynein heavy chain ATP-binding dynein motor region" evidence="20">
    <location>
        <begin position="2905"/>
        <end position="3123"/>
    </location>
</feature>
<dbReference type="Pfam" id="PF22597">
    <property type="entry name" value="DYN_lid"/>
    <property type="match status" value="1"/>
</dbReference>
<sequence length="3808" mass="443513">MRRRQHTSRAGPPQQPRPQMPTMPGQYSVPAQYGPMSLQGKGTVYSSPQDLRGRMESRIPKNVKYERIGADAESRPRTAMGGALADTFSGNFNVYGGQVMDQEATMRSRDLNERLLWRYRFNKKYNIFIVLNIFRVFECNLFQRTMSNKCYYPKGGFLNSNIKDNPDIAPLPVDLSRQITSLFDLKKRKQERISEYMCRNIRKTKLRALKRMAKTDVASVTRPLTSKEFRAFSENCSITNMSRYQEKCIRSKINSGGLEKTFPRLIDDIIKETKTEFKKITHCAGVNLKIKEKEDDFTIENYKFLGKTQNYDKFLCIRKQFSMRWILHYKIMRMFLRECVLGLPYVLFEIEIPKVLDIEDIQYIFREKINSSAAILHDFHKSISSLFDKIDAIFKKRPSKFLPACTGLFSIYVSRCIAHTIEELVKFTETVDLPPYLKLYVDFEANLILTPTAEQVIEMFDKLLESVICVGMDLNVMEKGHIKGYESKKVCLGLTDEFIEKSKKTIVDNITKLYEPILKYLEILESEFQETYADINSETLSCCIDVLFDDGCKKIQYYKNYIRKVAYIPDNEYFRIGQLDLTNYREKLHDSLQTIADSIFNNLSLQHFWEVNDICDSFLLIQIRATQKPVTTEELIEIGKFMAWVRNEQLESLNQRVIDSLLSLCNIITLGILDEDHMNLNSIAMNWMSNIIPIIEKHSINYEQLKFEAEEKLQKVIEDINVLITDMYPILVILDEMDDIKRARNHLNKITLHMSKIKEKVETSSRRKSTCSVCNDFLLNLNNLADCRFKGTVDDPDILNWPAPLKLCGMSLNILEEFKPSLAVMKIMCNKNLRPRHWNAISEIAGLNLMPNAGTTLKKMMEHDLQKNLEEYEIISTCATKEQQLLDNLNVLKAKWDDIHFVIDKNKDNIWILIQLEEVQTIVDEHMIKILTMRSSVFVKPYETEVSGFYDTILKILSVLNDWNILQNAYLKLFPIFAIEDVIHHVPNEQKHFKNCDLVFLKYTRFIKENSKVIDLVSKTDIVEDLKQSLSILEIVQKGVDAYLEITRLRCPRLYLISNEELINLTASNSDFSDERIFVRIFPGIKRVKFINKHITSIFSASNEEVVLKNPINLSLHKNVDEIVSKLQEEMLFIMKYRTADCYKVFKKTSMKNLLKKYPQQSLQIMARVFWTDQVENALKLSHNIRLLICKSKLEASIEEKIDIINRNQISNLERIVIKNLLLTDLNNQYLLSSFVKDGLVIDDNHFEWQVQLRYYFEKSLCSIKILNHSLDYSYEYLGNTDQLVLTPLTDRCIITLLNAYFFNFYGLLTGDGQTGKSVTLKYLADALGKLFSSFSCISEFTSSALLQLLKGTFLCGSWMCLQNIDQLQVEVLSVISQELLQIIDCKKNRSKEIFFEGIKLPFDQTCFIFVQLSSEAARRVKFPENFKSMFRSFTLCQPDLEVIIQSLLACQGIENYKSFSKIIQECCTLLEDILGFQKHYVFKLREIKQVLRFFEKNKSSDKHFLTILCNSFRNALLPRLLDKDYKIFEDTLSDVFQAYYEPTTHLENKDIEQTLANLNLNRNLYMDNKFINKLMDVYNTMNFNTGRNVILLGDTYTGKTTILKLCAQLFEPLNIKLHIINPKCITHRNLIGETSTNKNVRWSDGILLKILIEAGNDENNLNKYWILFDGYVDEIWTKDFLSVLESGKLFLESLETIMFGERTTLIFETADLDHSSPAMISRCTTIYFPRRLLNDTSLIETWLNTCKSDWLIDHKSQIEALLKWLVPPCLEEIEHLPKYCDIDDNSLTKNAMTYFQLILDDACSKINRKDEDPKNMVSWIHATLIQAGICAFPSVLTHQSRQKFDEFYKQLWKGQIHPYPNCLERLEVSIPTEGFLFDYCYLYKQRGTWKQWSDLLKNEKLIENQYLSSCIVPTVDTMRCNFLLDLHIKYKKQFLINGPKGTGKSIALRDCYINRLPDREFEKGLITINRHLTGNSLQKLLLSKLSKGRSGDYSATSNKRFICFIDDLQYAAKDRNNISSVIELIRQHLDHNLWYDLKTLTNISLEKINFVASVGFAGDKPPPKRFMRHFTVLGVNEFSHESITKIYSQNLMQLWKKSGFPSDMITVVNQIVNASLQTYLHVLQNMKATLNKSHYVFDIFSLSKVIHGCSFLKKETYDSNKKIYIKLWVHEIFRIYSDRLFIEDIRNLTMYLKEAIVEHFSPEELSDIFPNYDDPMPFSKVFFGTFPDKDLDISHRHYDEINFQHLKDLCLQNLQDFNGKYRFKLDLIFFNYSLEKLARICRILSIPNENALLLGVTGCGRQSLVKFASFFYKHDYFQAVITRDYNMKSWASDFKHVLKLCGGLNTKCTFFVSEDQLINENFFEIIDHYIRDGEATDLYDIDEKQDVLELSRLAAQGGNRNLDISTHKVFLYFNKKCRENFHLFLSLNSTTDNLRRRILKYPALVSRLTIIFWKDWPDDALQSVAKYWMKSLDLDADIKEKTISAAIYFHRISQTVKSISVTPKSYIHLNKLFVDLVSKKQNSLTIKMKRFQQGLSKLSYAATQISNMQKALAEYQPLLEEMTKNAIEMTEQIALETIQVEKASALVRKDEKIASEQAVVAQVLKSECEAELAQAIPILEDAISALNTLKPSDITLVKSMKNPPDAIKLVMASVCVIKDVKPDRIPDPSTGRKTIDYWGPSKRILGDMNFLQTLKDFDKDHIKPEIMVKIRKEYLPHKDFKPHVVAKASSAAEGLCKWIIAMDMYDRVAKEVAPKKEKLNKAEREYAETMLILNEKKEEVVRIEVKLAQLKALLTEATKKQLKLQVEVDLCNKKLNSAQKLIGSLSGERQRWTEASENLQKHYDVLAGDVLVSSAFVAYLPSLNNADRNIILTKWRDYIKDNSIPCTDNYEFGAVLSGEVEMEHWTEFSLPSDSFFIENGIIFNNSKYFRLLLDPHGKALEWITNFEDGNNMIITKFTFGDWLQDLKYCIINGKHILIKDTKGYIPPCLNYLVYGQSFVKENGDLFITIDGEDLRMHENFKIYILCCKPNVSYSAEQKSRLTLINFSLTSSALKEDVLRIVVEIEKPEIRKLSKELVQKNKEIKAELKELEVKILNTLCESQADILEDEESILILDETKELTKIALEKKAQTIKIAEAIESFKEKYITVAEHVAGLFFCIDNLQKLHHLYQFSLKWFKNTYFMSILNAGKSRDLKIRCQNLCDTFTYDLYKSVSKGLFEKDKTLFTFWLAIEMAASKNLITKEEIMMFFNVDQFKVAIDKNSKPEWVSDEQWANLHKIEQLDVFKGILKHFREDANWQIYLETSYSQIPHKMYKNFAKLILIQALKPNELYAELIYFIKEILGQKFLMPMFFNIQEVYNESYSLSPVLFISTPGLNVLNILYNFANTKQVLHKFHHLSLDNCNLEQGEKLIMQGKKEGCWILLQNCQYTKEWLYRLEQNLQNMDYDNTNENFRLFLTIDEVHEIPLELLQNSIKIIDESPGSLRESLLKIYEKPPIMIDDFFYGCPGQQEVFSKLLYSLCHFHFLIQKRQKFSNWNIQYKFDDSNLMLSLEFLRKIVNEQSCLFEKIYYLIGECNYNSYLHNECEKSFIIEMLKDCINPKMFEKYSGLFNNVKQYELPTKNDKRDYLNHIYNLPEQEPPEVLYLTESEMLEYNINRTKSFLTLGSKFVETKEGCVLSKNEFKILCIIDDLLNIFPETVKNNECNIEFILTEIRLYNSLLRTIKKSLRNLKAAFGGDCSFDTDLIDMTSSLSQNQIPKIWLKYCFPTLTNLSKFSENVCYNMNQQTADELFAMGSPEVSMGKSECRFS</sequence>
<dbReference type="Pfam" id="PF12780">
    <property type="entry name" value="AAA_8"/>
    <property type="match status" value="1"/>
</dbReference>
<evidence type="ECO:0000256" key="7">
    <source>
        <dbReference type="ARBA" id="ARBA00023017"/>
    </source>
</evidence>
<dbReference type="Pfam" id="PF12775">
    <property type="entry name" value="AAA_7"/>
    <property type="match status" value="1"/>
</dbReference>
<feature type="domain" description="Dynein heavy chain AAA 5 extension" evidence="21">
    <location>
        <begin position="1759"/>
        <end position="1895"/>
    </location>
</feature>
<feature type="domain" description="Dynein 2 heavy chain 1 cytoplasmic ATPase lid" evidence="24">
    <location>
        <begin position="2107"/>
        <end position="2183"/>
    </location>
</feature>
<dbReference type="Gene3D" id="1.10.8.1220">
    <property type="match status" value="1"/>
</dbReference>
<evidence type="ECO:0000259" key="24">
    <source>
        <dbReference type="Pfam" id="PF22597"/>
    </source>
</evidence>
<dbReference type="SUPFAM" id="SSF52540">
    <property type="entry name" value="P-loop containing nucleoside triphosphate hydrolases"/>
    <property type="match status" value="4"/>
</dbReference>
<comment type="subcellular location">
    <subcellularLocation>
        <location evidence="1">Cytoplasm</location>
        <location evidence="1">Cytoskeleton</location>
        <location evidence="1">Cilium axoneme</location>
    </subcellularLocation>
</comment>
<dbReference type="Gene3D" id="1.10.287.2620">
    <property type="match status" value="1"/>
</dbReference>
<dbReference type="GO" id="GO:0045505">
    <property type="term" value="F:dynein intermediate chain binding"/>
    <property type="evidence" value="ECO:0007669"/>
    <property type="project" value="InterPro"/>
</dbReference>
<dbReference type="InterPro" id="IPR041658">
    <property type="entry name" value="AAA_lid_11"/>
</dbReference>
<evidence type="ECO:0000256" key="11">
    <source>
        <dbReference type="ARBA" id="ARBA00023212"/>
    </source>
</evidence>
<dbReference type="InterPro" id="IPR042222">
    <property type="entry name" value="Dynein_2_N"/>
</dbReference>
<dbReference type="InterPro" id="IPR042228">
    <property type="entry name" value="Dynein_linker_3"/>
</dbReference>
<dbReference type="Gene3D" id="1.20.920.30">
    <property type="match status" value="1"/>
</dbReference>
<feature type="domain" description="Dynein heavy chain linker" evidence="16">
    <location>
        <begin position="740"/>
        <end position="1139"/>
    </location>
</feature>
<comment type="similarity">
    <text evidence="2">Belongs to the dynein heavy chain family.</text>
</comment>
<dbReference type="Gene3D" id="1.20.920.20">
    <property type="match status" value="1"/>
</dbReference>
<dbReference type="Pfam" id="PF17852">
    <property type="entry name" value="Dynein_AAA_lid"/>
    <property type="match status" value="1"/>
</dbReference>
<dbReference type="Gene3D" id="1.10.472.130">
    <property type="match status" value="1"/>
</dbReference>
<name>A0A9N9N036_9CUCU</name>
<dbReference type="Gene3D" id="1.10.8.720">
    <property type="entry name" value="Region D6 of dynein motor"/>
    <property type="match status" value="1"/>
</dbReference>
<feature type="domain" description="Dynein heavy chain C-terminal" evidence="23">
    <location>
        <begin position="3674"/>
        <end position="3779"/>
    </location>
</feature>
<dbReference type="InterPro" id="IPR042219">
    <property type="entry name" value="AAA_lid_11_sf"/>
</dbReference>
<keyword evidence="10" id="KW-0505">Motor protein</keyword>
<evidence type="ECO:0000313" key="26">
    <source>
        <dbReference type="Proteomes" id="UP001152799"/>
    </source>
</evidence>
<dbReference type="PANTHER" id="PTHR45703:SF36">
    <property type="entry name" value="DYNEIN HEAVY CHAIN, CYTOPLASMIC"/>
    <property type="match status" value="1"/>
</dbReference>
<dbReference type="InterPro" id="IPR024743">
    <property type="entry name" value="Dynein_HC_stalk"/>
</dbReference>
<keyword evidence="8 13" id="KW-0175">Coiled coil</keyword>
<dbReference type="GO" id="GO:0008569">
    <property type="term" value="F:minus-end-directed microtubule motor activity"/>
    <property type="evidence" value="ECO:0007669"/>
    <property type="project" value="InterPro"/>
</dbReference>
<dbReference type="InterPro" id="IPR027417">
    <property type="entry name" value="P-loop_NTPase"/>
</dbReference>
<accession>A0A9N9N036</accession>
<dbReference type="Pfam" id="PF18198">
    <property type="entry name" value="AAA_lid_11"/>
    <property type="match status" value="1"/>
</dbReference>
<dbReference type="GO" id="GO:0051959">
    <property type="term" value="F:dynein light intermediate chain binding"/>
    <property type="evidence" value="ECO:0007669"/>
    <property type="project" value="InterPro"/>
</dbReference>
<protein>
    <submittedName>
        <fullName evidence="25">Uncharacterized protein</fullName>
    </submittedName>
</protein>
<keyword evidence="6" id="KW-0067">ATP-binding</keyword>
<dbReference type="InterPro" id="IPR054354">
    <property type="entry name" value="DYNC2H1-like_lid"/>
</dbReference>
<dbReference type="Pfam" id="PF12777">
    <property type="entry name" value="MT"/>
    <property type="match status" value="1"/>
</dbReference>
<dbReference type="GO" id="GO:0005930">
    <property type="term" value="C:axoneme"/>
    <property type="evidence" value="ECO:0007669"/>
    <property type="project" value="UniProtKB-SubCell"/>
</dbReference>
<dbReference type="InterPro" id="IPR043157">
    <property type="entry name" value="Dynein_AAA1S"/>
</dbReference>
<evidence type="ECO:0000256" key="2">
    <source>
        <dbReference type="ARBA" id="ARBA00008887"/>
    </source>
</evidence>
<dbReference type="Pfam" id="PF18199">
    <property type="entry name" value="Dynein_C"/>
    <property type="match status" value="1"/>
</dbReference>
<keyword evidence="4" id="KW-0493">Microtubule</keyword>